<dbReference type="WBParaSite" id="TMUE_3000010967.1">
    <property type="protein sequence ID" value="TMUE_3000010967.1"/>
    <property type="gene ID" value="WBGene00285071"/>
</dbReference>
<keyword evidence="2" id="KW-1185">Reference proteome</keyword>
<reference evidence="3" key="1">
    <citation type="submission" date="2019-12" db="UniProtKB">
        <authorList>
            <consortium name="WormBaseParasite"/>
        </authorList>
    </citation>
    <scope>IDENTIFICATION</scope>
</reference>
<name>A0A5S6QVP9_TRIMR</name>
<sequence length="68" mass="8329">MYTSFQFFSTMLLCFCWTNWCHSCFLSKKYPFSCGVSIRESTELFPYFRRRKPQASKRRFESPFSQIR</sequence>
<feature type="signal peptide" evidence="1">
    <location>
        <begin position="1"/>
        <end position="23"/>
    </location>
</feature>
<accession>A0A5S6QVP9</accession>
<organism evidence="2 3">
    <name type="scientific">Trichuris muris</name>
    <name type="common">Mouse whipworm</name>
    <dbReference type="NCBI Taxonomy" id="70415"/>
    <lineage>
        <taxon>Eukaryota</taxon>
        <taxon>Metazoa</taxon>
        <taxon>Ecdysozoa</taxon>
        <taxon>Nematoda</taxon>
        <taxon>Enoplea</taxon>
        <taxon>Dorylaimia</taxon>
        <taxon>Trichinellida</taxon>
        <taxon>Trichuridae</taxon>
        <taxon>Trichuris</taxon>
    </lineage>
</organism>
<protein>
    <submittedName>
        <fullName evidence="3">Secreted protein</fullName>
    </submittedName>
</protein>
<evidence type="ECO:0000313" key="2">
    <source>
        <dbReference type="Proteomes" id="UP000046395"/>
    </source>
</evidence>
<proteinExistence type="predicted"/>
<dbReference type="AlphaFoldDB" id="A0A5S6QVP9"/>
<dbReference type="Proteomes" id="UP000046395">
    <property type="component" value="Unassembled WGS sequence"/>
</dbReference>
<evidence type="ECO:0000256" key="1">
    <source>
        <dbReference type="SAM" id="SignalP"/>
    </source>
</evidence>
<keyword evidence="1" id="KW-0732">Signal</keyword>
<evidence type="ECO:0000313" key="3">
    <source>
        <dbReference type="WBParaSite" id="TMUE_3000010967.1"/>
    </source>
</evidence>
<feature type="chain" id="PRO_5024286544" evidence="1">
    <location>
        <begin position="24"/>
        <end position="68"/>
    </location>
</feature>